<dbReference type="InterPro" id="IPR002792">
    <property type="entry name" value="TRAM_dom"/>
</dbReference>
<dbReference type="InterPro" id="IPR005840">
    <property type="entry name" value="Ribosomal_uS12_MeSTrfase_RimO"/>
</dbReference>
<dbReference type="InterPro" id="IPR007197">
    <property type="entry name" value="rSAM"/>
</dbReference>
<keyword evidence="2" id="KW-0689">Ribosomal protein</keyword>
<feature type="domain" description="Radical SAM core" evidence="1">
    <location>
        <begin position="1"/>
        <end position="71"/>
    </location>
</feature>
<dbReference type="SUPFAM" id="SSF102114">
    <property type="entry name" value="Radical SAM enzymes"/>
    <property type="match status" value="1"/>
</dbReference>
<keyword evidence="2" id="KW-0687">Ribonucleoprotein</keyword>
<dbReference type="PANTHER" id="PTHR43837:SF1">
    <property type="entry name" value="RIBOSOMAL PROTEIN US12 METHYLTHIOTRANSFERASE RIMO"/>
    <property type="match status" value="1"/>
</dbReference>
<dbReference type="GO" id="GO:0005840">
    <property type="term" value="C:ribosome"/>
    <property type="evidence" value="ECO:0007669"/>
    <property type="project" value="UniProtKB-KW"/>
</dbReference>
<organism evidence="2">
    <name type="scientific">bioreactor metagenome</name>
    <dbReference type="NCBI Taxonomy" id="1076179"/>
    <lineage>
        <taxon>unclassified sequences</taxon>
        <taxon>metagenomes</taxon>
        <taxon>ecological metagenomes</taxon>
    </lineage>
</organism>
<keyword evidence="2" id="KW-0808">Transferase</keyword>
<gene>
    <name evidence="2" type="primary">rimO_43</name>
    <name evidence="2" type="ORF">SDC9_130947</name>
</gene>
<dbReference type="Pfam" id="PF18693">
    <property type="entry name" value="TRAM_2"/>
    <property type="match status" value="1"/>
</dbReference>
<dbReference type="InterPro" id="IPR012340">
    <property type="entry name" value="NA-bd_OB-fold"/>
</dbReference>
<dbReference type="PROSITE" id="PS51918">
    <property type="entry name" value="RADICAL_SAM"/>
    <property type="match status" value="1"/>
</dbReference>
<proteinExistence type="predicted"/>
<dbReference type="EC" id="2.8.4.4" evidence="2"/>
<evidence type="ECO:0000259" key="1">
    <source>
        <dbReference type="PROSITE" id="PS51918"/>
    </source>
</evidence>
<sequence length="142" mass="16431">MIVGYPNETAADFQDLIQFIRRIKWDRLGAFTYSHEEDTPAYQAADDVSESLKQRRLDELMLVQQEVMTVQNHRLIDTVLEVLIEGYDALKQHYRGRTVFSAPDGVDGIAFIDSDHELEIGNFYYFRITKADAYDLYGVVTE</sequence>
<dbReference type="PANTHER" id="PTHR43837">
    <property type="entry name" value="RIBOSOMAL PROTEIN S12 METHYLTHIOTRANSFERASE RIMO"/>
    <property type="match status" value="1"/>
</dbReference>
<dbReference type="Gene3D" id="2.40.50.140">
    <property type="entry name" value="Nucleic acid-binding proteins"/>
    <property type="match status" value="1"/>
</dbReference>
<reference evidence="2" key="1">
    <citation type="submission" date="2019-08" db="EMBL/GenBank/DDBJ databases">
        <authorList>
            <person name="Kucharzyk K."/>
            <person name="Murdoch R.W."/>
            <person name="Higgins S."/>
            <person name="Loffler F."/>
        </authorList>
    </citation>
    <scope>NUCLEOTIDE SEQUENCE</scope>
</reference>
<comment type="caution">
    <text evidence="2">The sequence shown here is derived from an EMBL/GenBank/DDBJ whole genome shotgun (WGS) entry which is preliminary data.</text>
</comment>
<dbReference type="Gene3D" id="3.30.750.200">
    <property type="match status" value="1"/>
</dbReference>
<dbReference type="AlphaFoldDB" id="A0A645D485"/>
<name>A0A645D485_9ZZZZ</name>
<dbReference type="GO" id="GO:0035599">
    <property type="term" value="F:aspartic acid methylthiotransferase activity"/>
    <property type="evidence" value="ECO:0007669"/>
    <property type="project" value="TreeGrafter"/>
</dbReference>
<accession>A0A645D485</accession>
<dbReference type="EMBL" id="VSSQ01032574">
    <property type="protein sequence ID" value="MPM83878.1"/>
    <property type="molecule type" value="Genomic_DNA"/>
</dbReference>
<evidence type="ECO:0000313" key="2">
    <source>
        <dbReference type="EMBL" id="MPM83878.1"/>
    </source>
</evidence>
<dbReference type="GO" id="GO:0051539">
    <property type="term" value="F:4 iron, 4 sulfur cluster binding"/>
    <property type="evidence" value="ECO:0007669"/>
    <property type="project" value="InterPro"/>
</dbReference>
<protein>
    <submittedName>
        <fullName evidence="2">Ribosomal protein S12 methylthiotransferase RimO</fullName>
        <ecNumber evidence="2">2.8.4.4</ecNumber>
    </submittedName>
</protein>
<dbReference type="InterPro" id="IPR058240">
    <property type="entry name" value="rSAM_sf"/>
</dbReference>
<dbReference type="GO" id="GO:0005829">
    <property type="term" value="C:cytosol"/>
    <property type="evidence" value="ECO:0007669"/>
    <property type="project" value="TreeGrafter"/>
</dbReference>
<dbReference type="GO" id="GO:0103039">
    <property type="term" value="F:protein methylthiotransferase activity"/>
    <property type="evidence" value="ECO:0007669"/>
    <property type="project" value="UniProtKB-EC"/>
</dbReference>